<dbReference type="EMBL" id="DONK01000137">
    <property type="protein sequence ID" value="HBU51460.1"/>
    <property type="molecule type" value="Genomic_DNA"/>
</dbReference>
<accession>A0A358DZ76</accession>
<dbReference type="Proteomes" id="UP000264779">
    <property type="component" value="Unassembled WGS sequence"/>
</dbReference>
<name>A0A358DZ76_9ALTE</name>
<evidence type="ECO:0000313" key="1">
    <source>
        <dbReference type="EMBL" id="HBU51460.1"/>
    </source>
</evidence>
<evidence type="ECO:0000313" key="2">
    <source>
        <dbReference type="Proteomes" id="UP000264779"/>
    </source>
</evidence>
<protein>
    <submittedName>
        <fullName evidence="1">Uncharacterized protein</fullName>
    </submittedName>
</protein>
<comment type="caution">
    <text evidence="1">The sequence shown here is derived from an EMBL/GenBank/DDBJ whole genome shotgun (WGS) entry which is preliminary data.</text>
</comment>
<sequence>MTTSTVIVEHYQGSLLELSIENASLSGLFNLLKYTDNAIRRAGNNENKKAFLVDCVAHIQKRITYFQRACWVTNLSNYTPQREGHWPPYTAGFTLSLNGKIWLTDNAPIPINRPDAEGVLYPSHRDLCSGKGDDATIYSGLYCYGAQNSPALFLYPDTVKAFNASMKTALCSLIGVHRITGETKVYANSPRQFLFALKDG</sequence>
<dbReference type="RefSeq" id="WP_273016165.1">
    <property type="nucleotide sequence ID" value="NZ_CALBIY010000041.1"/>
</dbReference>
<dbReference type="AlphaFoldDB" id="A0A358DZ76"/>
<gene>
    <name evidence="1" type="ORF">DEB45_09375</name>
</gene>
<proteinExistence type="predicted"/>
<reference evidence="1 2" key="1">
    <citation type="journal article" date="2018" name="Nat. Biotechnol.">
        <title>A standardized bacterial taxonomy based on genome phylogeny substantially revises the tree of life.</title>
        <authorList>
            <person name="Parks D.H."/>
            <person name="Chuvochina M."/>
            <person name="Waite D.W."/>
            <person name="Rinke C."/>
            <person name="Skarshewski A."/>
            <person name="Chaumeil P.A."/>
            <person name="Hugenholtz P."/>
        </authorList>
    </citation>
    <scope>NUCLEOTIDE SEQUENCE [LARGE SCALE GENOMIC DNA]</scope>
    <source>
        <strain evidence="1">UBA11621</strain>
    </source>
</reference>
<organism evidence="1 2">
    <name type="scientific">Alteromonas australica</name>
    <dbReference type="NCBI Taxonomy" id="589873"/>
    <lineage>
        <taxon>Bacteria</taxon>
        <taxon>Pseudomonadati</taxon>
        <taxon>Pseudomonadota</taxon>
        <taxon>Gammaproteobacteria</taxon>
        <taxon>Alteromonadales</taxon>
        <taxon>Alteromonadaceae</taxon>
        <taxon>Alteromonas/Salinimonas group</taxon>
        <taxon>Alteromonas</taxon>
    </lineage>
</organism>